<evidence type="ECO:0000256" key="2">
    <source>
        <dbReference type="ARBA" id="ARBA00022448"/>
    </source>
</evidence>
<feature type="transmembrane region" description="Helical" evidence="8">
    <location>
        <begin position="402"/>
        <end position="420"/>
    </location>
</feature>
<dbReference type="eggNOG" id="KOG2533">
    <property type="taxonomic scope" value="Eukaryota"/>
</dbReference>
<sequence>MSVVDNVPEKRSLGSRISRIVWDRDEKPEHERKFVQWLDLHLFVIACLGYFIKYLDQANIANAYVSGMQEDLDFTGNQYNTLLSMFTAGYVIGQFPGTLLMVKISPSIWLPFCEILWTVLVMCCSVAKNVETLYALRFFIGMAEATSYPGMIWVLGSWYGPSELGKRAVIFQATSAAGTMFSGYLQAAVHTNLNGVGGLTGWQWLFIMDGVISLPIAFAGLFLIPDIPNKPNPRARWWLRQKHLDIAQERMAQMKRAPPTGFSLQTFKKGFSSWVPWAFFVPYTCFVLGLSSYAYMNLWLKATAPWKTNVTLINIIPTGGYALQIVMALVYSWVSDALNTRYPVIIFGGTVALIGNAILASWPASKNAIFAGFFLNFTVTSTGALMLAWANELTSGNAEGRAITVGFLNTASYVFNAWVPNLLFPSSKAPHYPLGYKVTTAFWAANIVGTALIVLFVRRDKREAHIAEVARENDENGGGVKGIGIIGGDGVSARGDEGSSVEDVKVR</sequence>
<feature type="transmembrane region" description="Helical" evidence="8">
    <location>
        <begin position="440"/>
        <end position="457"/>
    </location>
</feature>
<dbReference type="InterPro" id="IPR020846">
    <property type="entry name" value="MFS_dom"/>
</dbReference>
<evidence type="ECO:0000313" key="10">
    <source>
        <dbReference type="EMBL" id="EIM80384.1"/>
    </source>
</evidence>
<feature type="transmembrane region" description="Helical" evidence="8">
    <location>
        <begin position="315"/>
        <end position="334"/>
    </location>
</feature>
<feature type="transmembrane region" description="Helical" evidence="8">
    <location>
        <begin position="368"/>
        <end position="390"/>
    </location>
</feature>
<dbReference type="AlphaFoldDB" id="R7RYI1"/>
<evidence type="ECO:0000256" key="7">
    <source>
        <dbReference type="SAM" id="MobiDB-lite"/>
    </source>
</evidence>
<evidence type="ECO:0000256" key="6">
    <source>
        <dbReference type="ARBA" id="ARBA00037968"/>
    </source>
</evidence>
<reference evidence="11" key="1">
    <citation type="journal article" date="2012" name="Science">
        <title>The Paleozoic origin of enzymatic lignin decomposition reconstructed from 31 fungal genomes.</title>
        <authorList>
            <person name="Floudas D."/>
            <person name="Binder M."/>
            <person name="Riley R."/>
            <person name="Barry K."/>
            <person name="Blanchette R.A."/>
            <person name="Henrissat B."/>
            <person name="Martinez A.T."/>
            <person name="Otillar R."/>
            <person name="Spatafora J.W."/>
            <person name="Yadav J.S."/>
            <person name="Aerts A."/>
            <person name="Benoit I."/>
            <person name="Boyd A."/>
            <person name="Carlson A."/>
            <person name="Copeland A."/>
            <person name="Coutinho P.M."/>
            <person name="de Vries R.P."/>
            <person name="Ferreira P."/>
            <person name="Findley K."/>
            <person name="Foster B."/>
            <person name="Gaskell J."/>
            <person name="Glotzer D."/>
            <person name="Gorecki P."/>
            <person name="Heitman J."/>
            <person name="Hesse C."/>
            <person name="Hori C."/>
            <person name="Igarashi K."/>
            <person name="Jurgens J.A."/>
            <person name="Kallen N."/>
            <person name="Kersten P."/>
            <person name="Kohler A."/>
            <person name="Kuees U."/>
            <person name="Kumar T.K.A."/>
            <person name="Kuo A."/>
            <person name="LaButti K."/>
            <person name="Larrondo L.F."/>
            <person name="Lindquist E."/>
            <person name="Ling A."/>
            <person name="Lombard V."/>
            <person name="Lucas S."/>
            <person name="Lundell T."/>
            <person name="Martin R."/>
            <person name="McLaughlin D.J."/>
            <person name="Morgenstern I."/>
            <person name="Morin E."/>
            <person name="Murat C."/>
            <person name="Nagy L.G."/>
            <person name="Nolan M."/>
            <person name="Ohm R.A."/>
            <person name="Patyshakuliyeva A."/>
            <person name="Rokas A."/>
            <person name="Ruiz-Duenas F.J."/>
            <person name="Sabat G."/>
            <person name="Salamov A."/>
            <person name="Samejima M."/>
            <person name="Schmutz J."/>
            <person name="Slot J.C."/>
            <person name="St John F."/>
            <person name="Stenlid J."/>
            <person name="Sun H."/>
            <person name="Sun S."/>
            <person name="Syed K."/>
            <person name="Tsang A."/>
            <person name="Wiebenga A."/>
            <person name="Young D."/>
            <person name="Pisabarro A."/>
            <person name="Eastwood D.C."/>
            <person name="Martin F."/>
            <person name="Cullen D."/>
            <person name="Grigoriev I.V."/>
            <person name="Hibbett D.S."/>
        </authorList>
    </citation>
    <scope>NUCLEOTIDE SEQUENCE [LARGE SCALE GENOMIC DNA]</scope>
    <source>
        <strain evidence="11">FP-91666</strain>
    </source>
</reference>
<dbReference type="EMBL" id="JH687398">
    <property type="protein sequence ID" value="EIM80384.1"/>
    <property type="molecule type" value="Genomic_DNA"/>
</dbReference>
<organism evidence="10 11">
    <name type="scientific">Stereum hirsutum (strain FP-91666)</name>
    <name type="common">White-rot fungus</name>
    <dbReference type="NCBI Taxonomy" id="721885"/>
    <lineage>
        <taxon>Eukaryota</taxon>
        <taxon>Fungi</taxon>
        <taxon>Dikarya</taxon>
        <taxon>Basidiomycota</taxon>
        <taxon>Agaricomycotina</taxon>
        <taxon>Agaricomycetes</taxon>
        <taxon>Russulales</taxon>
        <taxon>Stereaceae</taxon>
        <taxon>Stereum</taxon>
    </lineage>
</organism>
<feature type="transmembrane region" description="Helical" evidence="8">
    <location>
        <begin position="341"/>
        <end position="362"/>
    </location>
</feature>
<feature type="transmembrane region" description="Helical" evidence="8">
    <location>
        <begin position="274"/>
        <end position="295"/>
    </location>
</feature>
<dbReference type="PANTHER" id="PTHR43791">
    <property type="entry name" value="PERMEASE-RELATED"/>
    <property type="match status" value="1"/>
</dbReference>
<dbReference type="KEGG" id="shs:STEHIDRAFT_105448"/>
<feature type="transmembrane region" description="Helical" evidence="8">
    <location>
        <begin position="82"/>
        <end position="102"/>
    </location>
</feature>
<dbReference type="InterPro" id="IPR036259">
    <property type="entry name" value="MFS_trans_sf"/>
</dbReference>
<evidence type="ECO:0000256" key="1">
    <source>
        <dbReference type="ARBA" id="ARBA00004141"/>
    </source>
</evidence>
<feature type="transmembrane region" description="Helical" evidence="8">
    <location>
        <begin position="109"/>
        <end position="128"/>
    </location>
</feature>
<dbReference type="Proteomes" id="UP000053927">
    <property type="component" value="Unassembled WGS sequence"/>
</dbReference>
<feature type="transmembrane region" description="Helical" evidence="8">
    <location>
        <begin position="134"/>
        <end position="156"/>
    </location>
</feature>
<dbReference type="PROSITE" id="PS50850">
    <property type="entry name" value="MFS"/>
    <property type="match status" value="1"/>
</dbReference>
<dbReference type="PANTHER" id="PTHR43791:SF43">
    <property type="entry name" value="MAJOR FACILITATOR SUPERFAMILY (MFS) PROFILE DOMAIN-CONTAINING PROTEIN"/>
    <property type="match status" value="1"/>
</dbReference>
<gene>
    <name evidence="10" type="ORF">STEHIDRAFT_105448</name>
</gene>
<evidence type="ECO:0000256" key="8">
    <source>
        <dbReference type="SAM" id="Phobius"/>
    </source>
</evidence>
<dbReference type="GO" id="GO:0022857">
    <property type="term" value="F:transmembrane transporter activity"/>
    <property type="evidence" value="ECO:0007669"/>
    <property type="project" value="InterPro"/>
</dbReference>
<evidence type="ECO:0000313" key="11">
    <source>
        <dbReference type="Proteomes" id="UP000053927"/>
    </source>
</evidence>
<evidence type="ECO:0000256" key="4">
    <source>
        <dbReference type="ARBA" id="ARBA00022989"/>
    </source>
</evidence>
<feature type="region of interest" description="Disordered" evidence="7">
    <location>
        <begin position="487"/>
        <end position="507"/>
    </location>
</feature>
<evidence type="ECO:0000259" key="9">
    <source>
        <dbReference type="PROSITE" id="PS50850"/>
    </source>
</evidence>
<accession>R7RYI1</accession>
<evidence type="ECO:0000256" key="5">
    <source>
        <dbReference type="ARBA" id="ARBA00023136"/>
    </source>
</evidence>
<feature type="compositionally biased region" description="Basic and acidic residues" evidence="7">
    <location>
        <begin position="494"/>
        <end position="507"/>
    </location>
</feature>
<dbReference type="Pfam" id="PF07690">
    <property type="entry name" value="MFS_1"/>
    <property type="match status" value="1"/>
</dbReference>
<feature type="transmembrane region" description="Helical" evidence="8">
    <location>
        <begin position="201"/>
        <end position="224"/>
    </location>
</feature>
<protein>
    <submittedName>
        <fullName evidence="10">MFS general substrate transporter</fullName>
    </submittedName>
</protein>
<dbReference type="GO" id="GO:0016020">
    <property type="term" value="C:membrane"/>
    <property type="evidence" value="ECO:0007669"/>
    <property type="project" value="UniProtKB-SubCell"/>
</dbReference>
<comment type="similarity">
    <text evidence="6">Belongs to the major facilitator superfamily. Allantoate permease family.</text>
</comment>
<dbReference type="OMA" id="AMMAGWF"/>
<keyword evidence="2" id="KW-0813">Transport</keyword>
<keyword evidence="5 8" id="KW-0472">Membrane</keyword>
<dbReference type="SUPFAM" id="SSF103473">
    <property type="entry name" value="MFS general substrate transporter"/>
    <property type="match status" value="1"/>
</dbReference>
<keyword evidence="11" id="KW-1185">Reference proteome</keyword>
<keyword evidence="4 8" id="KW-1133">Transmembrane helix</keyword>
<proteinExistence type="inferred from homology"/>
<dbReference type="FunFam" id="1.20.1250.20:FF:000065">
    <property type="entry name" value="Putative MFS pantothenate transporter"/>
    <property type="match status" value="1"/>
</dbReference>
<feature type="domain" description="Major facilitator superfamily (MFS) profile" evidence="9">
    <location>
        <begin position="42"/>
        <end position="462"/>
    </location>
</feature>
<name>R7RYI1_STEHR</name>
<dbReference type="GeneID" id="18794743"/>
<keyword evidence="3 8" id="KW-0812">Transmembrane</keyword>
<dbReference type="InterPro" id="IPR011701">
    <property type="entry name" value="MFS"/>
</dbReference>
<evidence type="ECO:0000256" key="3">
    <source>
        <dbReference type="ARBA" id="ARBA00022692"/>
    </source>
</evidence>
<dbReference type="OrthoDB" id="3639251at2759"/>
<feature type="transmembrane region" description="Helical" evidence="8">
    <location>
        <begin position="34"/>
        <end position="52"/>
    </location>
</feature>
<dbReference type="Gene3D" id="1.20.1250.20">
    <property type="entry name" value="MFS general substrate transporter like domains"/>
    <property type="match status" value="2"/>
</dbReference>
<dbReference type="RefSeq" id="XP_007310516.1">
    <property type="nucleotide sequence ID" value="XM_007310454.1"/>
</dbReference>
<comment type="subcellular location">
    <subcellularLocation>
        <location evidence="1">Membrane</location>
        <topology evidence="1">Multi-pass membrane protein</topology>
    </subcellularLocation>
</comment>